<dbReference type="Proteomes" id="UP000271098">
    <property type="component" value="Unassembled WGS sequence"/>
</dbReference>
<dbReference type="EMBL" id="UYRT01007475">
    <property type="protein sequence ID" value="VDK42550.1"/>
    <property type="molecule type" value="Genomic_DNA"/>
</dbReference>
<reference evidence="2 3" key="2">
    <citation type="submission" date="2018-11" db="EMBL/GenBank/DDBJ databases">
        <authorList>
            <consortium name="Pathogen Informatics"/>
        </authorList>
    </citation>
    <scope>NUCLEOTIDE SEQUENCE [LARGE SCALE GENOMIC DNA]</scope>
</reference>
<evidence type="ECO:0000313" key="2">
    <source>
        <dbReference type="EMBL" id="VDK42550.1"/>
    </source>
</evidence>
<accession>A0A183D5W3</accession>
<dbReference type="OrthoDB" id="9972728at2759"/>
<organism evidence="4">
    <name type="scientific">Gongylonema pulchrum</name>
    <dbReference type="NCBI Taxonomy" id="637853"/>
    <lineage>
        <taxon>Eukaryota</taxon>
        <taxon>Metazoa</taxon>
        <taxon>Ecdysozoa</taxon>
        <taxon>Nematoda</taxon>
        <taxon>Chromadorea</taxon>
        <taxon>Rhabditida</taxon>
        <taxon>Spirurina</taxon>
        <taxon>Spiruromorpha</taxon>
        <taxon>Spiruroidea</taxon>
        <taxon>Gongylonematidae</taxon>
        <taxon>Gongylonema</taxon>
    </lineage>
</organism>
<feature type="transmembrane region" description="Helical" evidence="1">
    <location>
        <begin position="124"/>
        <end position="142"/>
    </location>
</feature>
<keyword evidence="1" id="KW-1133">Transmembrane helix</keyword>
<gene>
    <name evidence="2" type="ORF">GPUH_LOCUS4103</name>
</gene>
<dbReference type="AlphaFoldDB" id="A0A183D5W3"/>
<evidence type="ECO:0000256" key="1">
    <source>
        <dbReference type="SAM" id="Phobius"/>
    </source>
</evidence>
<dbReference type="WBParaSite" id="GPUH_0000411101-mRNA-1">
    <property type="protein sequence ID" value="GPUH_0000411101-mRNA-1"/>
    <property type="gene ID" value="GPUH_0000411101"/>
</dbReference>
<name>A0A183D5W3_9BILA</name>
<keyword evidence="3" id="KW-1185">Reference proteome</keyword>
<evidence type="ECO:0000313" key="3">
    <source>
        <dbReference type="Proteomes" id="UP000271098"/>
    </source>
</evidence>
<protein>
    <submittedName>
        <fullName evidence="4">LEM domain-containing protein</fullName>
    </submittedName>
</protein>
<keyword evidence="1" id="KW-0812">Transmembrane</keyword>
<reference evidence="4" key="1">
    <citation type="submission" date="2016-06" db="UniProtKB">
        <authorList>
            <consortium name="WormBaseParasite"/>
        </authorList>
    </citation>
    <scope>IDENTIFICATION</scope>
</reference>
<evidence type="ECO:0000313" key="4">
    <source>
        <dbReference type="WBParaSite" id="GPUH_0000411101-mRNA-1"/>
    </source>
</evidence>
<proteinExistence type="predicted"/>
<sequence>MRAAVNLEQLCEASSAEDLPPPPAYIHKRAMPEAEVLDDSAAMSEKLKETFGIQEEDAQKIITSLNVSHLALLNKRDIFFRKKVDREDIPADTELQTLKLKRKVLEMFNPIKKKPLKMHHDPQYIFIIIISIFIIIILSTVIS</sequence>
<keyword evidence="1" id="KW-0472">Membrane</keyword>